<dbReference type="InterPro" id="IPR003509">
    <property type="entry name" value="UPF0102_YraN-like"/>
</dbReference>
<protein>
    <recommendedName>
        <fullName evidence="2">UPF0102 protein Apau_0831</fullName>
    </recommendedName>
</protein>
<sequence length="121" mass="13630">MTPRELGCLGEDLAAKHLAALGWAVLERNVRLPGGEIDLVAREGDELVLVEVRTRSESRLQEASDTVGPEKLRRLVRAGRNYVARRRYDGFWRIDLLALDRTGSGWSVHHHRDITGGRYDG</sequence>
<dbReference type="PaxDb" id="584708-Apau_0831"/>
<proteinExistence type="inferred from homology"/>
<dbReference type="SUPFAM" id="SSF52980">
    <property type="entry name" value="Restriction endonuclease-like"/>
    <property type="match status" value="1"/>
</dbReference>
<evidence type="ECO:0000256" key="2">
    <source>
        <dbReference type="HAMAP-Rule" id="MF_00048"/>
    </source>
</evidence>
<evidence type="ECO:0000313" key="4">
    <source>
        <dbReference type="Proteomes" id="UP000005096"/>
    </source>
</evidence>
<dbReference type="HAMAP" id="MF_00048">
    <property type="entry name" value="UPF0102"/>
    <property type="match status" value="1"/>
</dbReference>
<dbReference type="EMBL" id="CM001022">
    <property type="protein sequence ID" value="EFQ23259.1"/>
    <property type="molecule type" value="Genomic_DNA"/>
</dbReference>
<evidence type="ECO:0000256" key="1">
    <source>
        <dbReference type="ARBA" id="ARBA00006738"/>
    </source>
</evidence>
<comment type="similarity">
    <text evidence="1 2">Belongs to the UPF0102 family.</text>
</comment>
<dbReference type="InterPro" id="IPR011856">
    <property type="entry name" value="tRNA_endonuc-like_dom_sf"/>
</dbReference>
<evidence type="ECO:0000313" key="3">
    <source>
        <dbReference type="EMBL" id="EFQ23259.1"/>
    </source>
</evidence>
<dbReference type="GO" id="GO:0003676">
    <property type="term" value="F:nucleic acid binding"/>
    <property type="evidence" value="ECO:0007669"/>
    <property type="project" value="InterPro"/>
</dbReference>
<name>E3CVQ8_9BACT</name>
<dbReference type="RefSeq" id="WP_006300427.1">
    <property type="nucleotide sequence ID" value="NZ_CM001022.1"/>
</dbReference>
<dbReference type="Pfam" id="PF02021">
    <property type="entry name" value="UPF0102"/>
    <property type="match status" value="1"/>
</dbReference>
<dbReference type="Gene3D" id="3.40.1350.10">
    <property type="match status" value="1"/>
</dbReference>
<dbReference type="eggNOG" id="COG0792">
    <property type="taxonomic scope" value="Bacteria"/>
</dbReference>
<dbReference type="CDD" id="cd20736">
    <property type="entry name" value="PoNe_Nuclease"/>
    <property type="match status" value="1"/>
</dbReference>
<keyword evidence="4" id="KW-1185">Reference proteome</keyword>
<organism evidence="3 4">
    <name type="scientific">Aminomonas paucivorans DSM 12260</name>
    <dbReference type="NCBI Taxonomy" id="584708"/>
    <lineage>
        <taxon>Bacteria</taxon>
        <taxon>Thermotogati</taxon>
        <taxon>Synergistota</taxon>
        <taxon>Synergistia</taxon>
        <taxon>Synergistales</taxon>
        <taxon>Synergistaceae</taxon>
        <taxon>Aminomonas</taxon>
    </lineage>
</organism>
<reference evidence="3 4" key="1">
    <citation type="journal article" date="2010" name="Stand. Genomic Sci.">
        <title>Non-contiguous finished genome sequence of Aminomonas paucivorans type strain (GLU-3).</title>
        <authorList>
            <person name="Pitluck S."/>
            <person name="Yasawong M."/>
            <person name="Held B."/>
            <person name="Lapidus A."/>
            <person name="Nolan M."/>
            <person name="Copeland A."/>
            <person name="Lucas S."/>
            <person name="Del Rio T.G."/>
            <person name="Tice H."/>
            <person name="Cheng J.F."/>
            <person name="Chertkov O."/>
            <person name="Goodwin L."/>
            <person name="Tapia R."/>
            <person name="Han C."/>
            <person name="Liolios K."/>
            <person name="Ivanova N."/>
            <person name="Mavromatis K."/>
            <person name="Ovchinnikova G."/>
            <person name="Pati A."/>
            <person name="Chen A."/>
            <person name="Palaniappan K."/>
            <person name="Land M."/>
            <person name="Hauser L."/>
            <person name="Chang Y.J."/>
            <person name="Jeffries C.D."/>
            <person name="Pukall R."/>
            <person name="Spring S."/>
            <person name="Rohde M."/>
            <person name="Sikorski J."/>
            <person name="Goker M."/>
            <person name="Woyke T."/>
            <person name="Bristow J."/>
            <person name="Eisen J.A."/>
            <person name="Markowitz V."/>
            <person name="Hugenholtz P."/>
            <person name="Kyrpides N.C."/>
            <person name="Klenk H.P."/>
        </authorList>
    </citation>
    <scope>NUCLEOTIDE SEQUENCE [LARGE SCALE GENOMIC DNA]</scope>
    <source>
        <strain evidence="3 4">DSM 12260</strain>
    </source>
</reference>
<dbReference type="OrthoDB" id="9802516at2"/>
<gene>
    <name evidence="3" type="ORF">Apau_0831</name>
</gene>
<dbReference type="InterPro" id="IPR011335">
    <property type="entry name" value="Restrct_endonuc-II-like"/>
</dbReference>
<dbReference type="HOGENOM" id="CLU_115353_2_3_0"/>
<dbReference type="PANTHER" id="PTHR34039:SF1">
    <property type="entry name" value="UPF0102 PROTEIN YRAN"/>
    <property type="match status" value="1"/>
</dbReference>
<accession>E3CVQ8</accession>
<dbReference type="AlphaFoldDB" id="E3CVQ8"/>
<dbReference type="Proteomes" id="UP000005096">
    <property type="component" value="Chromosome"/>
</dbReference>
<dbReference type="STRING" id="584708.Apau_0831"/>
<dbReference type="PANTHER" id="PTHR34039">
    <property type="entry name" value="UPF0102 PROTEIN YRAN"/>
    <property type="match status" value="1"/>
</dbReference>